<sequence>MHERPRPQGPRQRQYVRSDSATQSRNRSGRQPPRAKRIAQAVADHDIAALKHLARTSDGFQTIRLRRRAWPLLLGFRSLTESGDRTTAHADEGQLELDIPRTSLPQSLEYERGEAATKRRRAQLGVVVRSVLRSYPWLSYYQGFHELSLTFLSVFGSERPAIEAAKMTALFFVRDAMASNLDHVLQQLQLMYVLLKAVSPEIHAILVELEVPPFFAISWVLTWFAHDLDDFQNICRIADFLIVSPPLQVVYMAAAMIKRSERDVLAYEREFSNVHTKLSKLPLTVKDWRDIIADSYYLQLEYPATKLQHMGNCHLPKLSAVNSFEATWMRLDPARPLSFDSLISFKLDQHPLSAIVPATTGRRAGGGDNNKDNRMARVIDLTDTAQKARNLALQHRWPLVIATVASATMLMYVWMLMQQLQIHT</sequence>
<dbReference type="OrthoDB" id="206700at2759"/>
<evidence type="ECO:0000313" key="5">
    <source>
        <dbReference type="EMBL" id="KAJ2008023.1"/>
    </source>
</evidence>
<keyword evidence="3" id="KW-0812">Transmembrane</keyword>
<dbReference type="PANTHER" id="PTHR20913:SF7">
    <property type="entry name" value="RE60063P"/>
    <property type="match status" value="1"/>
</dbReference>
<keyword evidence="3" id="KW-0472">Membrane</keyword>
<dbReference type="Gene3D" id="1.10.8.1310">
    <property type="match status" value="1"/>
</dbReference>
<dbReference type="Gene3D" id="1.10.472.80">
    <property type="entry name" value="Ypt/Rab-GAP domain of gyp1p, domain 3"/>
    <property type="match status" value="1"/>
</dbReference>
<keyword evidence="3" id="KW-1133">Transmembrane helix</keyword>
<reference evidence="5" key="1">
    <citation type="submission" date="2022-07" db="EMBL/GenBank/DDBJ databases">
        <title>Phylogenomic reconstructions and comparative analyses of Kickxellomycotina fungi.</title>
        <authorList>
            <person name="Reynolds N.K."/>
            <person name="Stajich J.E."/>
            <person name="Barry K."/>
            <person name="Grigoriev I.V."/>
            <person name="Crous P."/>
            <person name="Smith M.E."/>
        </authorList>
    </citation>
    <scope>NUCLEOTIDE SEQUENCE</scope>
    <source>
        <strain evidence="5">IMI 214461</strain>
    </source>
</reference>
<keyword evidence="1" id="KW-0343">GTPase activation</keyword>
<feature type="transmembrane region" description="Helical" evidence="3">
    <location>
        <begin position="397"/>
        <end position="417"/>
    </location>
</feature>
<dbReference type="InterPro" id="IPR045913">
    <property type="entry name" value="TBC20/Gyp8-like"/>
</dbReference>
<dbReference type="GO" id="GO:0005789">
    <property type="term" value="C:endoplasmic reticulum membrane"/>
    <property type="evidence" value="ECO:0007669"/>
    <property type="project" value="TreeGrafter"/>
</dbReference>
<gene>
    <name evidence="5" type="primary">GYP8</name>
    <name evidence="5" type="ORF">H4R26_000460</name>
</gene>
<dbReference type="AlphaFoldDB" id="A0A9W8BHM1"/>
<dbReference type="InterPro" id="IPR035969">
    <property type="entry name" value="Rab-GAP_TBC_sf"/>
</dbReference>
<dbReference type="Proteomes" id="UP001150907">
    <property type="component" value="Unassembled WGS sequence"/>
</dbReference>
<evidence type="ECO:0000256" key="1">
    <source>
        <dbReference type="ARBA" id="ARBA00022468"/>
    </source>
</evidence>
<dbReference type="GO" id="GO:0005096">
    <property type="term" value="F:GTPase activator activity"/>
    <property type="evidence" value="ECO:0007669"/>
    <property type="project" value="UniProtKB-KW"/>
</dbReference>
<feature type="region of interest" description="Disordered" evidence="2">
    <location>
        <begin position="1"/>
        <end position="34"/>
    </location>
</feature>
<protein>
    <submittedName>
        <fullName evidence="5">GTPase-activating protein gyp8</fullName>
    </submittedName>
</protein>
<dbReference type="PROSITE" id="PS50086">
    <property type="entry name" value="TBC_RABGAP"/>
    <property type="match status" value="1"/>
</dbReference>
<dbReference type="Pfam" id="PF00566">
    <property type="entry name" value="RabGAP-TBC"/>
    <property type="match status" value="1"/>
</dbReference>
<evidence type="ECO:0000259" key="4">
    <source>
        <dbReference type="PROSITE" id="PS50086"/>
    </source>
</evidence>
<name>A0A9W8BHM1_9FUNG</name>
<dbReference type="InterPro" id="IPR000195">
    <property type="entry name" value="Rab-GAP-TBC_dom"/>
</dbReference>
<accession>A0A9W8BHM1</accession>
<feature type="compositionally biased region" description="Polar residues" evidence="2">
    <location>
        <begin position="15"/>
        <end position="26"/>
    </location>
</feature>
<evidence type="ECO:0000256" key="2">
    <source>
        <dbReference type="SAM" id="MobiDB-lite"/>
    </source>
</evidence>
<dbReference type="EMBL" id="JANBQF010000013">
    <property type="protein sequence ID" value="KAJ2008023.1"/>
    <property type="molecule type" value="Genomic_DNA"/>
</dbReference>
<evidence type="ECO:0000256" key="3">
    <source>
        <dbReference type="SAM" id="Phobius"/>
    </source>
</evidence>
<dbReference type="PANTHER" id="PTHR20913">
    <property type="entry name" value="TBC1 DOMAIN FAMILY MEMBER 20/GTPASE"/>
    <property type="match status" value="1"/>
</dbReference>
<dbReference type="SUPFAM" id="SSF47923">
    <property type="entry name" value="Ypt/Rab-GAP domain of gyp1p"/>
    <property type="match status" value="2"/>
</dbReference>
<keyword evidence="6" id="KW-1185">Reference proteome</keyword>
<proteinExistence type="predicted"/>
<dbReference type="SMART" id="SM00164">
    <property type="entry name" value="TBC"/>
    <property type="match status" value="1"/>
</dbReference>
<feature type="domain" description="Rab-GAP TBC" evidence="4">
    <location>
        <begin position="60"/>
        <end position="245"/>
    </location>
</feature>
<dbReference type="GO" id="GO:0006888">
    <property type="term" value="P:endoplasmic reticulum to Golgi vesicle-mediated transport"/>
    <property type="evidence" value="ECO:0007669"/>
    <property type="project" value="TreeGrafter"/>
</dbReference>
<comment type="caution">
    <text evidence="5">The sequence shown here is derived from an EMBL/GenBank/DDBJ whole genome shotgun (WGS) entry which is preliminary data.</text>
</comment>
<organism evidence="5 6">
    <name type="scientific">Coemansia thaxteri</name>
    <dbReference type="NCBI Taxonomy" id="2663907"/>
    <lineage>
        <taxon>Eukaryota</taxon>
        <taxon>Fungi</taxon>
        <taxon>Fungi incertae sedis</taxon>
        <taxon>Zoopagomycota</taxon>
        <taxon>Kickxellomycotina</taxon>
        <taxon>Kickxellomycetes</taxon>
        <taxon>Kickxellales</taxon>
        <taxon>Kickxellaceae</taxon>
        <taxon>Coemansia</taxon>
    </lineage>
</organism>
<evidence type="ECO:0000313" key="6">
    <source>
        <dbReference type="Proteomes" id="UP001150907"/>
    </source>
</evidence>